<evidence type="ECO:0000259" key="8">
    <source>
        <dbReference type="SMART" id="SM00739"/>
    </source>
</evidence>
<dbReference type="InterPro" id="IPR041976">
    <property type="entry name" value="KOW_Spt5_3"/>
</dbReference>
<dbReference type="CDD" id="cd06081">
    <property type="entry name" value="KOW_Spt5_1"/>
    <property type="match status" value="1"/>
</dbReference>
<evidence type="ECO:0000256" key="3">
    <source>
        <dbReference type="ARBA" id="ARBA00023163"/>
    </source>
</evidence>
<dbReference type="GO" id="GO:0032044">
    <property type="term" value="C:DSIF complex"/>
    <property type="evidence" value="ECO:0007669"/>
    <property type="project" value="TreeGrafter"/>
</dbReference>
<organism evidence="9 10">
    <name type="scientific">Thelohanellus kitauei</name>
    <name type="common">Myxosporean</name>
    <dbReference type="NCBI Taxonomy" id="669202"/>
    <lineage>
        <taxon>Eukaryota</taxon>
        <taxon>Metazoa</taxon>
        <taxon>Cnidaria</taxon>
        <taxon>Myxozoa</taxon>
        <taxon>Myxosporea</taxon>
        <taxon>Bivalvulida</taxon>
        <taxon>Platysporina</taxon>
        <taxon>Myxobolidae</taxon>
        <taxon>Thelohanellus</taxon>
    </lineage>
</organism>
<comment type="similarity">
    <text evidence="2 5">Belongs to the SPT5 family.</text>
</comment>
<feature type="compositionally biased region" description="Acidic residues" evidence="6">
    <location>
        <begin position="11"/>
        <end position="33"/>
    </location>
</feature>
<dbReference type="InterPro" id="IPR041973">
    <property type="entry name" value="KOW_Spt5_1"/>
</dbReference>
<feature type="compositionally biased region" description="Acidic residues" evidence="6">
    <location>
        <begin position="53"/>
        <end position="69"/>
    </location>
</feature>
<dbReference type="CDD" id="cd22249">
    <property type="entry name" value="UDM1_RNF168_RNF169-like"/>
    <property type="match status" value="1"/>
</dbReference>
<dbReference type="Gene3D" id="3.30.70.940">
    <property type="entry name" value="NusG, N-terminal domain"/>
    <property type="match status" value="1"/>
</dbReference>
<dbReference type="InterPro" id="IPR022581">
    <property type="entry name" value="Spt5_N"/>
</dbReference>
<dbReference type="Proteomes" id="UP000031668">
    <property type="component" value="Unassembled WGS sequence"/>
</dbReference>
<dbReference type="GO" id="GO:0032784">
    <property type="term" value="P:regulation of DNA-templated transcription elongation"/>
    <property type="evidence" value="ECO:0007669"/>
    <property type="project" value="InterPro"/>
</dbReference>
<dbReference type="InterPro" id="IPR006645">
    <property type="entry name" value="NGN-like_dom"/>
</dbReference>
<feature type="domain" description="KOW" evidence="8">
    <location>
        <begin position="642"/>
        <end position="669"/>
    </location>
</feature>
<dbReference type="CDD" id="cd06083">
    <property type="entry name" value="KOW_Spt5_3"/>
    <property type="match status" value="1"/>
</dbReference>
<dbReference type="SMART" id="SM00739">
    <property type="entry name" value="KOW"/>
    <property type="match status" value="6"/>
</dbReference>
<dbReference type="Pfam" id="PF23042">
    <property type="entry name" value="KOW1_SPT5"/>
    <property type="match status" value="1"/>
</dbReference>
<keyword evidence="3 5" id="KW-0804">Transcription</keyword>
<feature type="domain" description="KOW" evidence="8">
    <location>
        <begin position="375"/>
        <end position="402"/>
    </location>
</feature>
<evidence type="ECO:0000313" key="10">
    <source>
        <dbReference type="Proteomes" id="UP000031668"/>
    </source>
</evidence>
<dbReference type="Pfam" id="PF23037">
    <property type="entry name" value="KOWx_SPT5"/>
    <property type="match status" value="1"/>
</dbReference>
<proteinExistence type="inferred from homology"/>
<dbReference type="Pfam" id="PF11942">
    <property type="entry name" value="Spt5_N"/>
    <property type="match status" value="1"/>
</dbReference>
<dbReference type="Pfam" id="PF03439">
    <property type="entry name" value="Spt5-NGN"/>
    <property type="match status" value="1"/>
</dbReference>
<feature type="domain" description="NusG-like N-terminal" evidence="7">
    <location>
        <begin position="143"/>
        <end position="234"/>
    </location>
</feature>
<dbReference type="PANTHER" id="PTHR11125:SF7">
    <property type="entry name" value="TRANSCRIPTION ELONGATION FACTOR SPT5"/>
    <property type="match status" value="1"/>
</dbReference>
<feature type="region of interest" description="Disordered" evidence="6">
    <location>
        <begin position="701"/>
        <end position="746"/>
    </location>
</feature>
<dbReference type="CDD" id="cd09888">
    <property type="entry name" value="NGN_Euk"/>
    <property type="match status" value="1"/>
</dbReference>
<dbReference type="GO" id="GO:0003729">
    <property type="term" value="F:mRNA binding"/>
    <property type="evidence" value="ECO:0007669"/>
    <property type="project" value="TreeGrafter"/>
</dbReference>
<comment type="subcellular location">
    <subcellularLocation>
        <location evidence="1 5">Nucleus</location>
    </subcellularLocation>
</comment>
<keyword evidence="9" id="KW-0251">Elongation factor</keyword>
<accession>A0A0C2N316</accession>
<dbReference type="InterPro" id="IPR005824">
    <property type="entry name" value="KOW"/>
</dbReference>
<keyword evidence="10" id="KW-1185">Reference proteome</keyword>
<dbReference type="PANTHER" id="PTHR11125">
    <property type="entry name" value="SUPPRESSOR OF TY 5"/>
    <property type="match status" value="1"/>
</dbReference>
<feature type="domain" description="KOW" evidence="8">
    <location>
        <begin position="547"/>
        <end position="574"/>
    </location>
</feature>
<dbReference type="InterPro" id="IPR041975">
    <property type="entry name" value="KOW_Spt5_2"/>
</dbReference>
<dbReference type="Pfam" id="PF23284">
    <property type="entry name" value="KOW2_Spt5"/>
    <property type="match status" value="1"/>
</dbReference>
<keyword evidence="9" id="KW-0648">Protein biosynthesis</keyword>
<gene>
    <name evidence="9" type="ORF">RF11_06739</name>
</gene>
<evidence type="ECO:0000259" key="7">
    <source>
        <dbReference type="SMART" id="SM00738"/>
    </source>
</evidence>
<dbReference type="InterPro" id="IPR039659">
    <property type="entry name" value="SPT5"/>
</dbReference>
<dbReference type="InterPro" id="IPR041978">
    <property type="entry name" value="KOW_Spt5_5"/>
</dbReference>
<dbReference type="CDD" id="cd06084">
    <property type="entry name" value="KOW_Spt5_4"/>
    <property type="match status" value="1"/>
</dbReference>
<comment type="caution">
    <text evidence="9">The sequence shown here is derived from an EMBL/GenBank/DDBJ whole genome shotgun (WGS) entry which is preliminary data.</text>
</comment>
<dbReference type="OrthoDB" id="28901at2759"/>
<sequence>MPGKKPSVPISDDELDLSDEFESEEDFFDESEEELPKGGQKRKRPSHGGFILDEAEVDDEYEESDGAEEGYEEIMRQQEKNRAMEREYAEKRRKKFFDLEDEKQLEELVARYEKQARDQEFDEEEEEVYGSVSERELLPTVRNPYLWLVRCQIGDEKRLAFLLMRKAINYAAKNKPLQIKSVIQLDRLKGHLYIEAYKPIHVKQAIEDIYGFRFGLNNLKMVPLGEMVDVLRVIRFQFDLAPNSWVRFKKGLYKDDIAQIQNCDPVKGFATVKFIPRINYSVLAENRRGSGSMQYRPIQALFDTDKAQAACVPYNSEGQFIVCKGRRFLGGFQVKRVQLSALDVSSVAPTVKELELFNLAQNLDEVQISCEIQNHFTTGDVVRAVSGELIDMVGVVISVNDKSVTVKPTSITSEEQQFTCHELEKYFKVGDHIKVITGQYKDESGIVVSVNSPQVVVLTDVSTRHIKLLARDVQLCKDRSISYDDSGQFTIHDYVRIDPQTIGVVVAIENSLVSVLNQYDQVQKLNPQGLSKLKVIGGTCFDHFRSKVFVGDAVTVIEGTHKGLRGQFKHFYKGFVFIYSKLIVGNANMFATSDRNIILDASNQKAKDNSFSIQSSPMGGGQDFVGMGRSPIASRRQPSRDNSLLGVTVRISKGPYKGHVGIVKDSTEVLVRVELHAKNKIINVDKNNIIVIDAKHKNLRPTLTGTGSTEKSPFTSQTPYSDAPKTPRLGSMTPGQDGSVTPAQTDGVWETTPLSHLNNDIDTSFADNLFSSVGMSGIESHSVLKSSSKFGTITPLISPTFPLSSSVTPSPMENASPLVSSSDISTDNSPYMVCAESTPMFEIGTVVTISLHYQSGAYADKVGQVIGTIGPDIYKVKTLNEKLRTDDTSVTLNIAAKYLNIRPPRIHERVMVKLKDRDLIGILVGIDQDDGIVELDNESDILPPKENVHVFLFKKLFTYVPVNS</sequence>
<evidence type="ECO:0000313" key="9">
    <source>
        <dbReference type="EMBL" id="KII68297.1"/>
    </source>
</evidence>
<dbReference type="GO" id="GO:0006368">
    <property type="term" value="P:transcription elongation by RNA polymerase II"/>
    <property type="evidence" value="ECO:0007669"/>
    <property type="project" value="TreeGrafter"/>
</dbReference>
<dbReference type="EMBL" id="JWZT01002870">
    <property type="protein sequence ID" value="KII68297.1"/>
    <property type="molecule type" value="Genomic_DNA"/>
</dbReference>
<dbReference type="PIRSF" id="PIRSF036945">
    <property type="entry name" value="Spt5"/>
    <property type="match status" value="1"/>
</dbReference>
<dbReference type="CDD" id="cd06085">
    <property type="entry name" value="KOW_Spt5_5"/>
    <property type="match status" value="1"/>
</dbReference>
<feature type="region of interest" description="Disordered" evidence="6">
    <location>
        <begin position="1"/>
        <end position="69"/>
    </location>
</feature>
<dbReference type="GO" id="GO:0003746">
    <property type="term" value="F:translation elongation factor activity"/>
    <property type="evidence" value="ECO:0007669"/>
    <property type="project" value="UniProtKB-KW"/>
</dbReference>
<feature type="domain" description="KOW" evidence="8">
    <location>
        <begin position="239"/>
        <end position="266"/>
    </location>
</feature>
<dbReference type="InterPro" id="IPR008991">
    <property type="entry name" value="Translation_prot_SH3-like_sf"/>
</dbReference>
<evidence type="ECO:0000256" key="2">
    <source>
        <dbReference type="ARBA" id="ARBA00006956"/>
    </source>
</evidence>
<dbReference type="InterPro" id="IPR005100">
    <property type="entry name" value="NGN-domain"/>
</dbReference>
<dbReference type="InterPro" id="IPR017071">
    <property type="entry name" value="TF_Spt5_eukaryote"/>
</dbReference>
<feature type="domain" description="KOW" evidence="8">
    <location>
        <begin position="903"/>
        <end position="929"/>
    </location>
</feature>
<evidence type="ECO:0000256" key="5">
    <source>
        <dbReference type="PIRNR" id="PIRNR036945"/>
    </source>
</evidence>
<dbReference type="InterPro" id="IPR057936">
    <property type="entry name" value="KOWx_Spt5"/>
</dbReference>
<dbReference type="SMART" id="SM00738">
    <property type="entry name" value="NGN"/>
    <property type="match status" value="1"/>
</dbReference>
<dbReference type="GO" id="GO:0006357">
    <property type="term" value="P:regulation of transcription by RNA polymerase II"/>
    <property type="evidence" value="ECO:0007669"/>
    <property type="project" value="InterPro"/>
</dbReference>
<dbReference type="InterPro" id="IPR039385">
    <property type="entry name" value="NGN_Euk"/>
</dbReference>
<dbReference type="Pfam" id="PF23290">
    <property type="entry name" value="KOW5_SPT5"/>
    <property type="match status" value="1"/>
</dbReference>
<dbReference type="AlphaFoldDB" id="A0A0C2N316"/>
<dbReference type="SUPFAM" id="SSF50104">
    <property type="entry name" value="Translation proteins SH3-like domain"/>
    <property type="match status" value="1"/>
</dbReference>
<feature type="compositionally biased region" description="Polar residues" evidence="6">
    <location>
        <begin position="701"/>
        <end position="720"/>
    </location>
</feature>
<evidence type="ECO:0000256" key="6">
    <source>
        <dbReference type="SAM" id="MobiDB-lite"/>
    </source>
</evidence>
<name>A0A0C2N316_THEKT</name>
<feature type="domain" description="KOW" evidence="8">
    <location>
        <begin position="426"/>
        <end position="453"/>
    </location>
</feature>
<keyword evidence="4 5" id="KW-0539">Nucleus</keyword>
<dbReference type="OMA" id="FLAWDVE"/>
<dbReference type="Pfam" id="PF23291">
    <property type="entry name" value="KOW4_SPT5"/>
    <property type="match status" value="1"/>
</dbReference>
<protein>
    <recommendedName>
        <fullName evidence="5">Transcription elongation factor SPT5</fullName>
    </recommendedName>
</protein>
<dbReference type="InterPro" id="IPR041977">
    <property type="entry name" value="KOW_Spt5_4"/>
</dbReference>
<feature type="compositionally biased region" description="Polar residues" evidence="6">
    <location>
        <begin position="733"/>
        <end position="744"/>
    </location>
</feature>
<dbReference type="Gene3D" id="2.30.30.30">
    <property type="match status" value="3"/>
</dbReference>
<evidence type="ECO:0000256" key="4">
    <source>
        <dbReference type="ARBA" id="ARBA00023242"/>
    </source>
</evidence>
<dbReference type="InterPro" id="IPR014722">
    <property type="entry name" value="Rib_uL2_dom2"/>
</dbReference>
<reference evidence="9 10" key="1">
    <citation type="journal article" date="2014" name="Genome Biol. Evol.">
        <title>The genome of the myxosporean Thelohanellus kitauei shows adaptations to nutrient acquisition within its fish host.</title>
        <authorList>
            <person name="Yang Y."/>
            <person name="Xiong J."/>
            <person name="Zhou Z."/>
            <person name="Huo F."/>
            <person name="Miao W."/>
            <person name="Ran C."/>
            <person name="Liu Y."/>
            <person name="Zhang J."/>
            <person name="Feng J."/>
            <person name="Wang M."/>
            <person name="Wang M."/>
            <person name="Wang L."/>
            <person name="Yao B."/>
        </authorList>
    </citation>
    <scope>NUCLEOTIDE SEQUENCE [LARGE SCALE GENOMIC DNA]</scope>
    <source>
        <strain evidence="9">Wuqing</strain>
    </source>
</reference>
<dbReference type="InterPro" id="IPR036735">
    <property type="entry name" value="NGN_dom_sf"/>
</dbReference>
<evidence type="ECO:0000256" key="1">
    <source>
        <dbReference type="ARBA" id="ARBA00004123"/>
    </source>
</evidence>